<dbReference type="Proteomes" id="UP000095281">
    <property type="component" value="Unplaced"/>
</dbReference>
<protein>
    <submittedName>
        <fullName evidence="2">Uncharacterized protein</fullName>
    </submittedName>
</protein>
<accession>A0A1I8BTF8</accession>
<name>A0A1I8BTF8_MELHA</name>
<sequence length="199" mass="22372">MSTELFYIKLLLGCQRHKDDPVLNDDAESKERRTDDIPSSDVEFLKLAFLLEWKIHPSSSSSGCVATTSTIKTTSTTIKTTINKLQHVYPFGPGRLKRVADVPTRVRWRMSEAEVPLLLERRRMCVADAPLEFGDGSAELISHSFWRMEEVDLCMSASFGNFMAKKSTAAVFLLHSRSPSASSHDEKELRGLNLFLGSF</sequence>
<proteinExistence type="predicted"/>
<organism evidence="1 2">
    <name type="scientific">Meloidogyne hapla</name>
    <name type="common">Root-knot nematode worm</name>
    <dbReference type="NCBI Taxonomy" id="6305"/>
    <lineage>
        <taxon>Eukaryota</taxon>
        <taxon>Metazoa</taxon>
        <taxon>Ecdysozoa</taxon>
        <taxon>Nematoda</taxon>
        <taxon>Chromadorea</taxon>
        <taxon>Rhabditida</taxon>
        <taxon>Tylenchina</taxon>
        <taxon>Tylenchomorpha</taxon>
        <taxon>Tylenchoidea</taxon>
        <taxon>Meloidogynidae</taxon>
        <taxon>Meloidogyninae</taxon>
        <taxon>Meloidogyne</taxon>
    </lineage>
</organism>
<evidence type="ECO:0000313" key="2">
    <source>
        <dbReference type="WBParaSite" id="MhA1_Contig53.frz3.gene25"/>
    </source>
</evidence>
<dbReference type="AlphaFoldDB" id="A0A1I8BTF8"/>
<keyword evidence="1" id="KW-1185">Reference proteome</keyword>
<dbReference type="WBParaSite" id="MhA1_Contig53.frz3.gene25">
    <property type="protein sequence ID" value="MhA1_Contig53.frz3.gene25"/>
    <property type="gene ID" value="MhA1_Contig53.frz3.gene25"/>
</dbReference>
<reference evidence="2" key="1">
    <citation type="submission" date="2016-11" db="UniProtKB">
        <authorList>
            <consortium name="WormBaseParasite"/>
        </authorList>
    </citation>
    <scope>IDENTIFICATION</scope>
</reference>
<evidence type="ECO:0000313" key="1">
    <source>
        <dbReference type="Proteomes" id="UP000095281"/>
    </source>
</evidence>